<dbReference type="EMBL" id="GBRH01191652">
    <property type="protein sequence ID" value="JAE06244.1"/>
    <property type="molecule type" value="Transcribed_RNA"/>
</dbReference>
<reference evidence="1" key="2">
    <citation type="journal article" date="2015" name="Data Brief">
        <title>Shoot transcriptome of the giant reed, Arundo donax.</title>
        <authorList>
            <person name="Barrero R.A."/>
            <person name="Guerrero F.D."/>
            <person name="Moolhuijzen P."/>
            <person name="Goolsby J.A."/>
            <person name="Tidwell J."/>
            <person name="Bellgard S.E."/>
            <person name="Bellgard M.I."/>
        </authorList>
    </citation>
    <scope>NUCLEOTIDE SEQUENCE</scope>
    <source>
        <tissue evidence="1">Shoot tissue taken approximately 20 cm above the soil surface</tissue>
    </source>
</reference>
<proteinExistence type="predicted"/>
<name>A0A0A9F4V8_ARUDO</name>
<accession>A0A0A9F4V8</accession>
<reference evidence="1" key="1">
    <citation type="submission" date="2014-09" db="EMBL/GenBank/DDBJ databases">
        <authorList>
            <person name="Magalhaes I.L.F."/>
            <person name="Oliveira U."/>
            <person name="Santos F.R."/>
            <person name="Vidigal T.H.D.A."/>
            <person name="Brescovit A.D."/>
            <person name="Santos A.J."/>
        </authorList>
    </citation>
    <scope>NUCLEOTIDE SEQUENCE</scope>
    <source>
        <tissue evidence="1">Shoot tissue taken approximately 20 cm above the soil surface</tissue>
    </source>
</reference>
<evidence type="ECO:0000313" key="1">
    <source>
        <dbReference type="EMBL" id="JAE06244.1"/>
    </source>
</evidence>
<dbReference type="AlphaFoldDB" id="A0A0A9F4V8"/>
<protein>
    <submittedName>
        <fullName evidence="1">Uncharacterized protein</fullName>
    </submittedName>
</protein>
<sequence>MHMEKLSTCRQLFHGKKLSAPQPPLAELRYSS</sequence>
<organism evidence="1">
    <name type="scientific">Arundo donax</name>
    <name type="common">Giant reed</name>
    <name type="synonym">Donax arundinaceus</name>
    <dbReference type="NCBI Taxonomy" id="35708"/>
    <lineage>
        <taxon>Eukaryota</taxon>
        <taxon>Viridiplantae</taxon>
        <taxon>Streptophyta</taxon>
        <taxon>Embryophyta</taxon>
        <taxon>Tracheophyta</taxon>
        <taxon>Spermatophyta</taxon>
        <taxon>Magnoliopsida</taxon>
        <taxon>Liliopsida</taxon>
        <taxon>Poales</taxon>
        <taxon>Poaceae</taxon>
        <taxon>PACMAD clade</taxon>
        <taxon>Arundinoideae</taxon>
        <taxon>Arundineae</taxon>
        <taxon>Arundo</taxon>
    </lineage>
</organism>